<dbReference type="GO" id="GO:0030170">
    <property type="term" value="F:pyridoxal phosphate binding"/>
    <property type="evidence" value="ECO:0007669"/>
    <property type="project" value="InterPro"/>
</dbReference>
<keyword evidence="3" id="KW-0663">Pyridoxal phosphate</keyword>
<keyword evidence="4" id="KW-0805">Transcription regulation</keyword>
<evidence type="ECO:0000256" key="2">
    <source>
        <dbReference type="ARBA" id="ARBA00021531"/>
    </source>
</evidence>
<sequence length="497" mass="55338">MPLEALAEWLQPLLVQASLPQNRQLYRALRELILQGRLQGGQRLPSSRQLATALQIARNTVLYAFEQLQAEGYVLTRHGAGSYVAETLPDPSPQGEVTTPVENAAGGPYLSRRVQQVLGGMQMRGFMRERTPAFWPGVPELAQFPHLLWQRIWQRQQRQMPRDWLGYTRAGGHQGLKQVLSDYLRLTRALNCSPEQILITSGTQQSLDLLARALADPGDVAWMEEPGYGGASAALTAAELALCPVPVDNEGLCWERGDYPVPRLIYVTPSHQYPLGCVMSLSRRRSLLQYAAQQQSWILEDDYDSEFRYDGAPLAALQGLDRAQRVIYMGTLSKACYPGLRLAYLVLPPVLVEPLTRLQARLLREPDYVKQATLAEFIAEGHLASHIRRMRQLYAARQQLLRDSIADGLEAEAALLGGQGGLHVVCPLPVGSKERPLMQQLQQRQVQTPPLGSFHLATPQQSGLVLGYAGVHENDIRRAGRILGQQLRVFTADPEQS</sequence>
<dbReference type="InterPro" id="IPR036390">
    <property type="entry name" value="WH_DNA-bd_sf"/>
</dbReference>
<gene>
    <name evidence="8" type="ORF">HF682_15820</name>
</gene>
<dbReference type="InterPro" id="IPR015424">
    <property type="entry name" value="PyrdxlP-dep_Trfase"/>
</dbReference>
<dbReference type="InterPro" id="IPR000524">
    <property type="entry name" value="Tscrpt_reg_HTH_GntR"/>
</dbReference>
<dbReference type="SUPFAM" id="SSF46785">
    <property type="entry name" value="Winged helix' DNA-binding domain"/>
    <property type="match status" value="1"/>
</dbReference>
<dbReference type="Gene3D" id="3.40.640.10">
    <property type="entry name" value="Type I PLP-dependent aspartate aminotransferase-like (Major domain)"/>
    <property type="match status" value="1"/>
</dbReference>
<keyword evidence="9" id="KW-1185">Reference proteome</keyword>
<comment type="caution">
    <text evidence="8">The sequence shown here is derived from an EMBL/GenBank/DDBJ whole genome shotgun (WGS) entry which is preliminary data.</text>
</comment>
<accession>A0A847SCJ5</accession>
<evidence type="ECO:0000313" key="9">
    <source>
        <dbReference type="Proteomes" id="UP000587991"/>
    </source>
</evidence>
<dbReference type="InterPro" id="IPR015421">
    <property type="entry name" value="PyrdxlP-dep_Trfase_major"/>
</dbReference>
<dbReference type="CDD" id="cd00609">
    <property type="entry name" value="AAT_like"/>
    <property type="match status" value="1"/>
</dbReference>
<organism evidence="8 9">
    <name type="scientific">Leeia aquatica</name>
    <dbReference type="NCBI Taxonomy" id="2725557"/>
    <lineage>
        <taxon>Bacteria</taxon>
        <taxon>Pseudomonadati</taxon>
        <taxon>Pseudomonadota</taxon>
        <taxon>Betaproteobacteria</taxon>
        <taxon>Neisseriales</taxon>
        <taxon>Leeiaceae</taxon>
        <taxon>Leeia</taxon>
    </lineage>
</organism>
<dbReference type="SMART" id="SM00345">
    <property type="entry name" value="HTH_GNTR"/>
    <property type="match status" value="1"/>
</dbReference>
<comment type="similarity">
    <text evidence="1">In the C-terminal section; belongs to the class-I pyridoxal-phosphate-dependent aminotransferase family.</text>
</comment>
<evidence type="ECO:0000256" key="5">
    <source>
        <dbReference type="ARBA" id="ARBA00023125"/>
    </source>
</evidence>
<proteinExistence type="inferred from homology"/>
<keyword evidence="6" id="KW-0804">Transcription</keyword>
<dbReference type="SUPFAM" id="SSF53383">
    <property type="entry name" value="PLP-dependent transferases"/>
    <property type="match status" value="1"/>
</dbReference>
<dbReference type="PANTHER" id="PTHR46577">
    <property type="entry name" value="HTH-TYPE TRANSCRIPTIONAL REGULATORY PROTEIN GABR"/>
    <property type="match status" value="1"/>
</dbReference>
<dbReference type="Proteomes" id="UP000587991">
    <property type="component" value="Unassembled WGS sequence"/>
</dbReference>
<dbReference type="InterPro" id="IPR051446">
    <property type="entry name" value="HTH_trans_reg/aminotransferase"/>
</dbReference>
<reference evidence="8 9" key="1">
    <citation type="submission" date="2020-04" db="EMBL/GenBank/DDBJ databases">
        <title>Draft genome of Leeia sp. IMCC25680.</title>
        <authorList>
            <person name="Song J."/>
            <person name="Cho J.-C."/>
        </authorList>
    </citation>
    <scope>NUCLEOTIDE SEQUENCE [LARGE SCALE GENOMIC DNA]</scope>
    <source>
        <strain evidence="8 9">IMCC25680</strain>
    </source>
</reference>
<evidence type="ECO:0000256" key="1">
    <source>
        <dbReference type="ARBA" id="ARBA00005384"/>
    </source>
</evidence>
<dbReference type="GO" id="GO:0003677">
    <property type="term" value="F:DNA binding"/>
    <property type="evidence" value="ECO:0007669"/>
    <property type="project" value="UniProtKB-KW"/>
</dbReference>
<keyword evidence="8" id="KW-0808">Transferase</keyword>
<dbReference type="EMBL" id="JABAIM010000004">
    <property type="protein sequence ID" value="NLR76635.1"/>
    <property type="molecule type" value="Genomic_DNA"/>
</dbReference>
<dbReference type="GO" id="GO:0003700">
    <property type="term" value="F:DNA-binding transcription factor activity"/>
    <property type="evidence" value="ECO:0007669"/>
    <property type="project" value="InterPro"/>
</dbReference>
<dbReference type="PRINTS" id="PR00035">
    <property type="entry name" value="HTHGNTR"/>
</dbReference>
<dbReference type="AlphaFoldDB" id="A0A847SCJ5"/>
<evidence type="ECO:0000256" key="3">
    <source>
        <dbReference type="ARBA" id="ARBA00022898"/>
    </source>
</evidence>
<evidence type="ECO:0000313" key="8">
    <source>
        <dbReference type="EMBL" id="NLR76635.1"/>
    </source>
</evidence>
<evidence type="ECO:0000259" key="7">
    <source>
        <dbReference type="PROSITE" id="PS50949"/>
    </source>
</evidence>
<protein>
    <recommendedName>
        <fullName evidence="2">Putative 8-amino-7-oxononanoate synthase</fullName>
    </recommendedName>
</protein>
<dbReference type="GO" id="GO:0008483">
    <property type="term" value="F:transaminase activity"/>
    <property type="evidence" value="ECO:0007669"/>
    <property type="project" value="UniProtKB-KW"/>
</dbReference>
<dbReference type="Gene3D" id="1.10.10.10">
    <property type="entry name" value="Winged helix-like DNA-binding domain superfamily/Winged helix DNA-binding domain"/>
    <property type="match status" value="1"/>
</dbReference>
<dbReference type="Pfam" id="PF00155">
    <property type="entry name" value="Aminotran_1_2"/>
    <property type="match status" value="1"/>
</dbReference>
<evidence type="ECO:0000256" key="6">
    <source>
        <dbReference type="ARBA" id="ARBA00023163"/>
    </source>
</evidence>
<dbReference type="Pfam" id="PF00392">
    <property type="entry name" value="GntR"/>
    <property type="match status" value="1"/>
</dbReference>
<dbReference type="PANTHER" id="PTHR46577:SF1">
    <property type="entry name" value="HTH-TYPE TRANSCRIPTIONAL REGULATORY PROTEIN GABR"/>
    <property type="match status" value="1"/>
</dbReference>
<feature type="domain" description="HTH gntR-type" evidence="7">
    <location>
        <begin position="19"/>
        <end position="87"/>
    </location>
</feature>
<keyword evidence="5" id="KW-0238">DNA-binding</keyword>
<dbReference type="PROSITE" id="PS50949">
    <property type="entry name" value="HTH_GNTR"/>
    <property type="match status" value="1"/>
</dbReference>
<dbReference type="InterPro" id="IPR004839">
    <property type="entry name" value="Aminotransferase_I/II_large"/>
</dbReference>
<dbReference type="InterPro" id="IPR036388">
    <property type="entry name" value="WH-like_DNA-bd_sf"/>
</dbReference>
<name>A0A847SCJ5_9NEIS</name>
<keyword evidence="8" id="KW-0032">Aminotransferase</keyword>
<evidence type="ECO:0000256" key="4">
    <source>
        <dbReference type="ARBA" id="ARBA00023015"/>
    </source>
</evidence>
<dbReference type="CDD" id="cd07377">
    <property type="entry name" value="WHTH_GntR"/>
    <property type="match status" value="1"/>
</dbReference>